<accession>A0ABS7Y974</accession>
<keyword evidence="2" id="KW-0812">Transmembrane</keyword>
<feature type="transmembrane region" description="Helical" evidence="2">
    <location>
        <begin position="12"/>
        <end position="33"/>
    </location>
</feature>
<feature type="region of interest" description="Disordered" evidence="1">
    <location>
        <begin position="219"/>
        <end position="242"/>
    </location>
</feature>
<organism evidence="3 4">
    <name type="scientific">Massilia hydrophila</name>
    <dbReference type="NCBI Taxonomy" id="3044279"/>
    <lineage>
        <taxon>Bacteria</taxon>
        <taxon>Pseudomonadati</taxon>
        <taxon>Pseudomonadota</taxon>
        <taxon>Betaproteobacteria</taxon>
        <taxon>Burkholderiales</taxon>
        <taxon>Oxalobacteraceae</taxon>
        <taxon>Telluria group</taxon>
        <taxon>Massilia</taxon>
    </lineage>
</organism>
<feature type="transmembrane region" description="Helical" evidence="2">
    <location>
        <begin position="73"/>
        <end position="92"/>
    </location>
</feature>
<name>A0ABS7Y974_9BURK</name>
<keyword evidence="2" id="KW-1133">Transmembrane helix</keyword>
<protein>
    <submittedName>
        <fullName evidence="3">Uncharacterized protein</fullName>
    </submittedName>
</protein>
<keyword evidence="2" id="KW-0472">Membrane</keyword>
<keyword evidence="4" id="KW-1185">Reference proteome</keyword>
<feature type="transmembrane region" description="Helical" evidence="2">
    <location>
        <begin position="134"/>
        <end position="155"/>
    </location>
</feature>
<feature type="transmembrane region" description="Helical" evidence="2">
    <location>
        <begin position="191"/>
        <end position="209"/>
    </location>
</feature>
<sequence>MSLPELSWQFAYARLGWALVLAALVAGVLELLLARTQPQRWRLPRKPLAAIAFLSLAWMALPGEASPAWHLGLAFQSPSALLACLCAASLLARWHGVARSRPLLPLRLAAALAAAGTLLYLDAFGLLAHGYYHAGFGAGAALLAVLLAAACAACIVRGRARAQAGALLGAILLFSGARLPTGNLWDALLDPLLWAWALSTLGLAGLRVVQRRGVGGHQPIEPQLPAMQAGGTEPFSSLKESS</sequence>
<evidence type="ECO:0000313" key="4">
    <source>
        <dbReference type="Proteomes" id="UP001198602"/>
    </source>
</evidence>
<evidence type="ECO:0000256" key="1">
    <source>
        <dbReference type="SAM" id="MobiDB-lite"/>
    </source>
</evidence>
<feature type="transmembrane region" description="Helical" evidence="2">
    <location>
        <begin position="162"/>
        <end position="179"/>
    </location>
</feature>
<dbReference type="Proteomes" id="UP001198602">
    <property type="component" value="Unassembled WGS sequence"/>
</dbReference>
<dbReference type="RefSeq" id="WP_225237961.1">
    <property type="nucleotide sequence ID" value="NZ_JAHYBX010000001.1"/>
</dbReference>
<comment type="caution">
    <text evidence="3">The sequence shown here is derived from an EMBL/GenBank/DDBJ whole genome shotgun (WGS) entry which is preliminary data.</text>
</comment>
<dbReference type="EMBL" id="JAHYBX010000001">
    <property type="protein sequence ID" value="MCA1855627.1"/>
    <property type="molecule type" value="Genomic_DNA"/>
</dbReference>
<proteinExistence type="predicted"/>
<gene>
    <name evidence="3" type="ORF">LE190_06765</name>
</gene>
<evidence type="ECO:0000313" key="3">
    <source>
        <dbReference type="EMBL" id="MCA1855627.1"/>
    </source>
</evidence>
<evidence type="ECO:0000256" key="2">
    <source>
        <dbReference type="SAM" id="Phobius"/>
    </source>
</evidence>
<feature type="transmembrane region" description="Helical" evidence="2">
    <location>
        <begin position="104"/>
        <end position="128"/>
    </location>
</feature>
<reference evidence="3 4" key="1">
    <citation type="submission" date="2021-07" db="EMBL/GenBank/DDBJ databases">
        <title>Characterization of Violacein-producing bacteria and related species.</title>
        <authorList>
            <person name="Wilson H.S."/>
            <person name="De Leon M.E."/>
        </authorList>
    </citation>
    <scope>NUCLEOTIDE SEQUENCE [LARGE SCALE GENOMIC DNA]</scope>
    <source>
        <strain evidence="3 4">HSC-2F05</strain>
    </source>
</reference>
<feature type="transmembrane region" description="Helical" evidence="2">
    <location>
        <begin position="45"/>
        <end position="61"/>
    </location>
</feature>